<dbReference type="GO" id="GO:0003677">
    <property type="term" value="F:DNA binding"/>
    <property type="evidence" value="ECO:0007669"/>
    <property type="project" value="InterPro"/>
</dbReference>
<dbReference type="Pfam" id="PF04471">
    <property type="entry name" value="Mrr_cat"/>
    <property type="match status" value="1"/>
</dbReference>
<reference evidence="2 3" key="1">
    <citation type="submission" date="2019-07" db="EMBL/GenBank/DDBJ databases">
        <title>Ln-dependent methylotrophs.</title>
        <authorList>
            <person name="Tani A."/>
        </authorList>
    </citation>
    <scope>NUCLEOTIDE SEQUENCE [LARGE SCALE GENOMIC DNA]</scope>
    <source>
        <strain evidence="2 3">SM12</strain>
    </source>
</reference>
<name>A0A549SHK2_9HYPH</name>
<dbReference type="Proteomes" id="UP000316801">
    <property type="component" value="Unassembled WGS sequence"/>
</dbReference>
<dbReference type="InterPro" id="IPR011335">
    <property type="entry name" value="Restrct_endonuc-II-like"/>
</dbReference>
<evidence type="ECO:0000313" key="3">
    <source>
        <dbReference type="Proteomes" id="UP000316801"/>
    </source>
</evidence>
<keyword evidence="3" id="KW-1185">Reference proteome</keyword>
<dbReference type="AlphaFoldDB" id="A0A549SHK2"/>
<feature type="domain" description="Restriction endonuclease type IV Mrr" evidence="1">
    <location>
        <begin position="151"/>
        <end position="252"/>
    </location>
</feature>
<evidence type="ECO:0000259" key="1">
    <source>
        <dbReference type="Pfam" id="PF04471"/>
    </source>
</evidence>
<protein>
    <recommendedName>
        <fullName evidence="1">Restriction endonuclease type IV Mrr domain-containing protein</fullName>
    </recommendedName>
</protein>
<dbReference type="InterPro" id="IPR007560">
    <property type="entry name" value="Restrct_endonuc_IV_Mrr"/>
</dbReference>
<dbReference type="RefSeq" id="WP_143128088.1">
    <property type="nucleotide sequence ID" value="NZ_VJMG01000126.1"/>
</dbReference>
<dbReference type="SUPFAM" id="SSF52980">
    <property type="entry name" value="Restriction endonuclease-like"/>
    <property type="match status" value="1"/>
</dbReference>
<comment type="caution">
    <text evidence="2">The sequence shown here is derived from an EMBL/GenBank/DDBJ whole genome shotgun (WGS) entry which is preliminary data.</text>
</comment>
<gene>
    <name evidence="2" type="ORF">FNA46_25750</name>
</gene>
<evidence type="ECO:0000313" key="2">
    <source>
        <dbReference type="EMBL" id="TRL29086.1"/>
    </source>
</evidence>
<sequence length="288" mass="32659">MTLRPIEAKLVDDLFVQGGYVLNFTNQTFTEFFRHEVGVEIYDDVYGFRGNSKGKRLVAFTQKAQPKAIAKALAGLWEYLQADRPDDATDDNRKKLSAIIERLGGRPLPGAAVVEEPKVTQPLRPAEGILAALESEFLALETMTDRPHERGYAFERFLKRWFDTWGLDARASFRTIGEQIDGSFQHDGTTYLVEAKWHRAQTDATMLHSFQGKIEERTIWTRGLHVSHAGYSTPSSAAFTSRRIILMDGQDIYIALNRRLDPAIVIREKARAASERKNPFAKVLELFP</sequence>
<organism evidence="2 3">
    <name type="scientific">Rhizobium straminoryzae</name>
    <dbReference type="NCBI Taxonomy" id="1387186"/>
    <lineage>
        <taxon>Bacteria</taxon>
        <taxon>Pseudomonadati</taxon>
        <taxon>Pseudomonadota</taxon>
        <taxon>Alphaproteobacteria</taxon>
        <taxon>Hyphomicrobiales</taxon>
        <taxon>Rhizobiaceae</taxon>
        <taxon>Rhizobium/Agrobacterium group</taxon>
        <taxon>Rhizobium</taxon>
    </lineage>
</organism>
<dbReference type="GO" id="GO:0009307">
    <property type="term" value="P:DNA restriction-modification system"/>
    <property type="evidence" value="ECO:0007669"/>
    <property type="project" value="InterPro"/>
</dbReference>
<proteinExistence type="predicted"/>
<dbReference type="GO" id="GO:0004519">
    <property type="term" value="F:endonuclease activity"/>
    <property type="evidence" value="ECO:0007669"/>
    <property type="project" value="InterPro"/>
</dbReference>
<dbReference type="EMBL" id="VJMG01000126">
    <property type="protein sequence ID" value="TRL29086.1"/>
    <property type="molecule type" value="Genomic_DNA"/>
</dbReference>
<accession>A0A549SHK2</accession>